<dbReference type="PROSITE" id="PS51352">
    <property type="entry name" value="THIOREDOXIN_2"/>
    <property type="match status" value="1"/>
</dbReference>
<dbReference type="PANTHER" id="PTHR42852:SF13">
    <property type="entry name" value="PROTEIN DIPZ"/>
    <property type="match status" value="1"/>
</dbReference>
<reference evidence="3 4" key="1">
    <citation type="submission" date="2019-08" db="EMBL/GenBank/DDBJ databases">
        <title>Complete genome sequence of Terriglobus albidus strain ORNL.</title>
        <authorList>
            <person name="Podar M."/>
        </authorList>
    </citation>
    <scope>NUCLEOTIDE SEQUENCE [LARGE SCALE GENOMIC DNA]</scope>
    <source>
        <strain evidence="3 4">ORNL</strain>
    </source>
</reference>
<protein>
    <submittedName>
        <fullName evidence="3">TlpA family protein disulfide reductase</fullName>
    </submittedName>
</protein>
<evidence type="ECO:0000256" key="1">
    <source>
        <dbReference type="SAM" id="SignalP"/>
    </source>
</evidence>
<dbReference type="InterPro" id="IPR036249">
    <property type="entry name" value="Thioredoxin-like_sf"/>
</dbReference>
<sequence length="187" mass="20544">MQNARRRVGFVLLITCAFASTLMPSAYGQRNVHAVLVATANRKAAPVFHLANSNGKRVQISDFRGKVVLLNFWATECGGCVLEIPSFIELHHAYEAKGFTALGISADIPYEGLKNEHEAWGKVRPFVRSNHVNYPIVMGNDAVIKSYGFASYPATYLIDKSGRIAATYVGIVSKEDVEGNIKRLIAE</sequence>
<dbReference type="PANTHER" id="PTHR42852">
    <property type="entry name" value="THIOL:DISULFIDE INTERCHANGE PROTEIN DSBE"/>
    <property type="match status" value="1"/>
</dbReference>
<dbReference type="OrthoDB" id="25753at2"/>
<dbReference type="GO" id="GO:0016491">
    <property type="term" value="F:oxidoreductase activity"/>
    <property type="evidence" value="ECO:0007669"/>
    <property type="project" value="InterPro"/>
</dbReference>
<proteinExistence type="predicted"/>
<dbReference type="CDD" id="cd02966">
    <property type="entry name" value="TlpA_like_family"/>
    <property type="match status" value="1"/>
</dbReference>
<evidence type="ECO:0000313" key="3">
    <source>
        <dbReference type="EMBL" id="QEE30957.1"/>
    </source>
</evidence>
<dbReference type="EMBL" id="CP042806">
    <property type="protein sequence ID" value="QEE30957.1"/>
    <property type="molecule type" value="Genomic_DNA"/>
</dbReference>
<gene>
    <name evidence="3" type="ORF">FTW19_24920</name>
</gene>
<dbReference type="InterPro" id="IPR013766">
    <property type="entry name" value="Thioredoxin_domain"/>
</dbReference>
<dbReference type="Pfam" id="PF00578">
    <property type="entry name" value="AhpC-TSA"/>
    <property type="match status" value="1"/>
</dbReference>
<organism evidence="3 4">
    <name type="scientific">Terriglobus albidus</name>
    <dbReference type="NCBI Taxonomy" id="1592106"/>
    <lineage>
        <taxon>Bacteria</taxon>
        <taxon>Pseudomonadati</taxon>
        <taxon>Acidobacteriota</taxon>
        <taxon>Terriglobia</taxon>
        <taxon>Terriglobales</taxon>
        <taxon>Acidobacteriaceae</taxon>
        <taxon>Terriglobus</taxon>
    </lineage>
</organism>
<dbReference type="Proteomes" id="UP000321820">
    <property type="component" value="Chromosome"/>
</dbReference>
<name>A0A5B9EKK8_9BACT</name>
<feature type="chain" id="PRO_5022765171" evidence="1">
    <location>
        <begin position="29"/>
        <end position="187"/>
    </location>
</feature>
<dbReference type="InterPro" id="IPR050553">
    <property type="entry name" value="Thioredoxin_ResA/DsbE_sf"/>
</dbReference>
<dbReference type="RefSeq" id="WP_147650251.1">
    <property type="nucleotide sequence ID" value="NZ_CP042806.1"/>
</dbReference>
<accession>A0A5B9EKK8</accession>
<dbReference type="GO" id="GO:0016209">
    <property type="term" value="F:antioxidant activity"/>
    <property type="evidence" value="ECO:0007669"/>
    <property type="project" value="InterPro"/>
</dbReference>
<feature type="signal peptide" evidence="1">
    <location>
        <begin position="1"/>
        <end position="28"/>
    </location>
</feature>
<evidence type="ECO:0000313" key="4">
    <source>
        <dbReference type="Proteomes" id="UP000321820"/>
    </source>
</evidence>
<dbReference type="KEGG" id="talb:FTW19_24920"/>
<dbReference type="SUPFAM" id="SSF52833">
    <property type="entry name" value="Thioredoxin-like"/>
    <property type="match status" value="1"/>
</dbReference>
<keyword evidence="1" id="KW-0732">Signal</keyword>
<dbReference type="Gene3D" id="3.40.30.10">
    <property type="entry name" value="Glutaredoxin"/>
    <property type="match status" value="1"/>
</dbReference>
<evidence type="ECO:0000259" key="2">
    <source>
        <dbReference type="PROSITE" id="PS51352"/>
    </source>
</evidence>
<dbReference type="AlphaFoldDB" id="A0A5B9EKK8"/>
<dbReference type="InterPro" id="IPR000866">
    <property type="entry name" value="AhpC/TSA"/>
</dbReference>
<keyword evidence="4" id="KW-1185">Reference proteome</keyword>
<feature type="domain" description="Thioredoxin" evidence="2">
    <location>
        <begin position="39"/>
        <end position="186"/>
    </location>
</feature>